<keyword evidence="2" id="KW-1185">Reference proteome</keyword>
<dbReference type="NCBIfam" id="NF040878">
    <property type="entry name" value="SE1561_fam"/>
    <property type="match status" value="1"/>
</dbReference>
<accession>A0A8J2ZU55</accession>
<dbReference type="AlphaFoldDB" id="A0A8J2ZU55"/>
<dbReference type="RefSeq" id="WP_188496392.1">
    <property type="nucleotide sequence ID" value="NZ_BMFV01000006.1"/>
</dbReference>
<reference evidence="1" key="1">
    <citation type="journal article" date="2014" name="Int. J. Syst. Evol. Microbiol.">
        <title>Complete genome sequence of Corynebacterium casei LMG S-19264T (=DSM 44701T), isolated from a smear-ripened cheese.</title>
        <authorList>
            <consortium name="US DOE Joint Genome Institute (JGI-PGF)"/>
            <person name="Walter F."/>
            <person name="Albersmeier A."/>
            <person name="Kalinowski J."/>
            <person name="Ruckert C."/>
        </authorList>
    </citation>
    <scope>NUCLEOTIDE SEQUENCE</scope>
    <source>
        <strain evidence="1">CGMCC 1.12777</strain>
    </source>
</reference>
<name>A0A8J2ZU55_9BACL</name>
<gene>
    <name evidence="1" type="ORF">GCM10007096_10910</name>
</gene>
<comment type="caution">
    <text evidence="1">The sequence shown here is derived from an EMBL/GenBank/DDBJ whole genome shotgun (WGS) entry which is preliminary data.</text>
</comment>
<reference evidence="1" key="2">
    <citation type="submission" date="2020-09" db="EMBL/GenBank/DDBJ databases">
        <authorList>
            <person name="Sun Q."/>
            <person name="Zhou Y."/>
        </authorList>
    </citation>
    <scope>NUCLEOTIDE SEQUENCE</scope>
    <source>
        <strain evidence="1">CGMCC 1.12777</strain>
    </source>
</reference>
<evidence type="ECO:0000313" key="1">
    <source>
        <dbReference type="EMBL" id="GGH78072.1"/>
    </source>
</evidence>
<evidence type="ECO:0000313" key="2">
    <source>
        <dbReference type="Proteomes" id="UP000656813"/>
    </source>
</evidence>
<dbReference type="Proteomes" id="UP000656813">
    <property type="component" value="Unassembled WGS sequence"/>
</dbReference>
<dbReference type="EMBL" id="BMFV01000006">
    <property type="protein sequence ID" value="GGH78072.1"/>
    <property type="molecule type" value="Genomic_DNA"/>
</dbReference>
<sequence length="62" mass="7111">MGKSVETKEEQIQYIKNRVKLLQNVVSTLDESAESSDLQNILEMLNKLGIKVSRFAKDWEGK</sequence>
<dbReference type="InterPro" id="IPR047670">
    <property type="entry name" value="YfjT-like"/>
</dbReference>
<protein>
    <submittedName>
        <fullName evidence="1">Uncharacterized protein</fullName>
    </submittedName>
</protein>
<proteinExistence type="predicted"/>
<organism evidence="1 2">
    <name type="scientific">Pullulanibacillus pueri</name>
    <dbReference type="NCBI Taxonomy" id="1437324"/>
    <lineage>
        <taxon>Bacteria</taxon>
        <taxon>Bacillati</taxon>
        <taxon>Bacillota</taxon>
        <taxon>Bacilli</taxon>
        <taxon>Bacillales</taxon>
        <taxon>Sporolactobacillaceae</taxon>
        <taxon>Pullulanibacillus</taxon>
    </lineage>
</organism>